<dbReference type="KEGG" id="ghi:107922260"/>
<dbReference type="GO" id="GO:0003723">
    <property type="term" value="F:RNA binding"/>
    <property type="evidence" value="ECO:0007669"/>
    <property type="project" value="InterPro"/>
</dbReference>
<gene>
    <name evidence="4" type="primary">LOC107922260</name>
</gene>
<dbReference type="RefSeq" id="XP_016707690.1">
    <property type="nucleotide sequence ID" value="XM_016852201.1"/>
</dbReference>
<evidence type="ECO:0000256" key="1">
    <source>
        <dbReference type="ARBA" id="ARBA00022737"/>
    </source>
</evidence>
<reference evidence="3" key="1">
    <citation type="journal article" date="2020" name="Nat. Genet.">
        <title>Genomic diversifications of five Gossypium allopolyploid species and their impact on cotton improvement.</title>
        <authorList>
            <person name="Chen Z.J."/>
            <person name="Sreedasyam A."/>
            <person name="Ando A."/>
            <person name="Song Q."/>
            <person name="De Santiago L.M."/>
            <person name="Hulse-Kemp A.M."/>
            <person name="Ding M."/>
            <person name="Ye W."/>
            <person name="Kirkbride R.C."/>
            <person name="Jenkins J."/>
            <person name="Plott C."/>
            <person name="Lovell J."/>
            <person name="Lin Y.M."/>
            <person name="Vaughn R."/>
            <person name="Liu B."/>
            <person name="Simpson S."/>
            <person name="Scheffler B.E."/>
            <person name="Wen L."/>
            <person name="Saski C.A."/>
            <person name="Grover C.E."/>
            <person name="Hu G."/>
            <person name="Conover J.L."/>
            <person name="Carlson J.W."/>
            <person name="Shu S."/>
            <person name="Boston L.B."/>
            <person name="Williams M."/>
            <person name="Peterson D.G."/>
            <person name="McGee K."/>
            <person name="Jones D.C."/>
            <person name="Wendel J.F."/>
            <person name="Stelly D.M."/>
            <person name="Grimwood J."/>
            <person name="Schmutz J."/>
        </authorList>
    </citation>
    <scope>NUCLEOTIDE SEQUENCE [LARGE SCALE GENOMIC DNA]</scope>
    <source>
        <strain evidence="3">cv. TM-1</strain>
    </source>
</reference>
<dbReference type="Gene3D" id="1.25.40.10">
    <property type="entry name" value="Tetratricopeptide repeat domain"/>
    <property type="match status" value="2"/>
</dbReference>
<dbReference type="PROSITE" id="PS51375">
    <property type="entry name" value="PPR"/>
    <property type="match status" value="1"/>
</dbReference>
<accession>A0A1U8KZ15</accession>
<name>A0A1U8KZ15_GOSHI</name>
<dbReference type="AlphaFoldDB" id="A0A1U8KZ15"/>
<protein>
    <submittedName>
        <fullName evidence="4">Pentatricopeptide repeat-containing protein At1g62260, mitochondrial-like</fullName>
    </submittedName>
</protein>
<dbReference type="InterPro" id="IPR002885">
    <property type="entry name" value="PPR_rpt"/>
</dbReference>
<dbReference type="PANTHER" id="PTHR47926">
    <property type="entry name" value="PENTATRICOPEPTIDE REPEAT-CONTAINING PROTEIN"/>
    <property type="match status" value="1"/>
</dbReference>
<dbReference type="InterPro" id="IPR046960">
    <property type="entry name" value="PPR_At4g14850-like_plant"/>
</dbReference>
<keyword evidence="1" id="KW-0677">Repeat</keyword>
<dbReference type="Pfam" id="PF01535">
    <property type="entry name" value="PPR"/>
    <property type="match status" value="4"/>
</dbReference>
<dbReference type="GO" id="GO:0009451">
    <property type="term" value="P:RNA modification"/>
    <property type="evidence" value="ECO:0007669"/>
    <property type="project" value="InterPro"/>
</dbReference>
<sequence length="183" mass="20784">MVDLQLSIEDLKLAIWLADLREGRLVHNILIKYGFEFDQIIGGVLIEFYSDCEAIVDAKRVYDGVTNPCLNASNSLIRGLISIGRIDDAELIFNTIVEANLISYHLLIKGYVTCGRAEDSKRSFEEMFLRTIISTNTMISVYPKSGEIGKALKLFEETRGERNPVTWNSMMSGYIQNEQYKET</sequence>
<proteinExistence type="predicted"/>
<dbReference type="Proteomes" id="UP000818029">
    <property type="component" value="Chromosome D02"/>
</dbReference>
<organism evidence="3 4">
    <name type="scientific">Gossypium hirsutum</name>
    <name type="common">Upland cotton</name>
    <name type="synonym">Gossypium mexicanum</name>
    <dbReference type="NCBI Taxonomy" id="3635"/>
    <lineage>
        <taxon>Eukaryota</taxon>
        <taxon>Viridiplantae</taxon>
        <taxon>Streptophyta</taxon>
        <taxon>Embryophyta</taxon>
        <taxon>Tracheophyta</taxon>
        <taxon>Spermatophyta</taxon>
        <taxon>Magnoliopsida</taxon>
        <taxon>eudicotyledons</taxon>
        <taxon>Gunneridae</taxon>
        <taxon>Pentapetalae</taxon>
        <taxon>rosids</taxon>
        <taxon>malvids</taxon>
        <taxon>Malvales</taxon>
        <taxon>Malvaceae</taxon>
        <taxon>Malvoideae</taxon>
        <taxon>Gossypium</taxon>
    </lineage>
</organism>
<dbReference type="PaxDb" id="3635-A0A1U8KZ15"/>
<evidence type="ECO:0000313" key="3">
    <source>
        <dbReference type="Proteomes" id="UP000818029"/>
    </source>
</evidence>
<dbReference type="InterPro" id="IPR011990">
    <property type="entry name" value="TPR-like_helical_dom_sf"/>
</dbReference>
<dbReference type="PANTHER" id="PTHR47926:SF347">
    <property type="entry name" value="PENTATRICOPEPTIDE REPEAT-CONTAINING PROTEIN"/>
    <property type="match status" value="1"/>
</dbReference>
<keyword evidence="3" id="KW-1185">Reference proteome</keyword>
<dbReference type="OrthoDB" id="9990610at2759"/>
<reference evidence="4" key="2">
    <citation type="submission" date="2025-08" db="UniProtKB">
        <authorList>
            <consortium name="RefSeq"/>
        </authorList>
    </citation>
    <scope>IDENTIFICATION</scope>
</reference>
<dbReference type="GeneID" id="107922260"/>
<dbReference type="SMR" id="A0A1U8KZ15"/>
<evidence type="ECO:0000256" key="2">
    <source>
        <dbReference type="PROSITE-ProRule" id="PRU00708"/>
    </source>
</evidence>
<evidence type="ECO:0000313" key="4">
    <source>
        <dbReference type="RefSeq" id="XP_016707690.1"/>
    </source>
</evidence>
<feature type="repeat" description="PPR" evidence="2">
    <location>
        <begin position="100"/>
        <end position="134"/>
    </location>
</feature>